<name>A0A420J2J8_9PEZI</name>
<sequence>MSHLKAIRLSSTLVARSVSLTLTNCLFRVPLAQIHSPHITNSTIHARYFQSNCGSSNPVVATAKSCDFTYIENHLKDPSPSRILIDVREAKELHDSGTIPGSLNIPFISAPDAFTLSPSEFRDRFGFSRPEKDVELVFYCRSGVRSSKAADLALKAGWSCVVNYSGSWLDWEERGGKKQSYRYT</sequence>
<protein>
    <submittedName>
        <fullName evidence="2">Putative thiosulfate sulfurtransferase, mitochondrial</fullName>
    </submittedName>
</protein>
<evidence type="ECO:0000313" key="2">
    <source>
        <dbReference type="EMBL" id="RKF81026.1"/>
    </source>
</evidence>
<proteinExistence type="predicted"/>
<evidence type="ECO:0000259" key="1">
    <source>
        <dbReference type="PROSITE" id="PS50206"/>
    </source>
</evidence>
<dbReference type="SMART" id="SM00450">
    <property type="entry name" value="RHOD"/>
    <property type="match status" value="1"/>
</dbReference>
<feature type="domain" description="Rhodanese" evidence="1">
    <location>
        <begin position="78"/>
        <end position="180"/>
    </location>
</feature>
<dbReference type="PANTHER" id="PTHR44086:SF10">
    <property type="entry name" value="THIOSULFATE SULFURTRANSFERASE_RHODANESE-LIKE DOMAIN-CONTAINING PROTEIN 3"/>
    <property type="match status" value="1"/>
</dbReference>
<reference evidence="2 3" key="1">
    <citation type="journal article" date="2018" name="BMC Genomics">
        <title>Comparative genome analyses reveal sequence features reflecting distinct modes of host-adaptation between dicot and monocot powdery mildew.</title>
        <authorList>
            <person name="Wu Y."/>
            <person name="Ma X."/>
            <person name="Pan Z."/>
            <person name="Kale S.D."/>
            <person name="Song Y."/>
            <person name="King H."/>
            <person name="Zhang Q."/>
            <person name="Presley C."/>
            <person name="Deng X."/>
            <person name="Wei C.I."/>
            <person name="Xiao S."/>
        </authorList>
    </citation>
    <scope>NUCLEOTIDE SEQUENCE [LARGE SCALE GENOMIC DNA]</scope>
    <source>
        <strain evidence="2">UCSC1</strain>
    </source>
</reference>
<dbReference type="GO" id="GO:0005739">
    <property type="term" value="C:mitochondrion"/>
    <property type="evidence" value="ECO:0007669"/>
    <property type="project" value="TreeGrafter"/>
</dbReference>
<dbReference type="AlphaFoldDB" id="A0A420J2J8"/>
<dbReference type="SUPFAM" id="SSF52821">
    <property type="entry name" value="Rhodanese/Cell cycle control phosphatase"/>
    <property type="match status" value="1"/>
</dbReference>
<accession>A0A420J2J8</accession>
<dbReference type="PANTHER" id="PTHR44086">
    <property type="entry name" value="THIOSULFATE SULFURTRANSFERASE RDL2, MITOCHONDRIAL-RELATED"/>
    <property type="match status" value="1"/>
</dbReference>
<comment type="caution">
    <text evidence="2">The sequence shown here is derived from an EMBL/GenBank/DDBJ whole genome shotgun (WGS) entry which is preliminary data.</text>
</comment>
<evidence type="ECO:0000313" key="3">
    <source>
        <dbReference type="Proteomes" id="UP000285405"/>
    </source>
</evidence>
<dbReference type="Gene3D" id="3.40.250.10">
    <property type="entry name" value="Rhodanese-like domain"/>
    <property type="match status" value="1"/>
</dbReference>
<organism evidence="2 3">
    <name type="scientific">Golovinomyces cichoracearum</name>
    <dbReference type="NCBI Taxonomy" id="62708"/>
    <lineage>
        <taxon>Eukaryota</taxon>
        <taxon>Fungi</taxon>
        <taxon>Dikarya</taxon>
        <taxon>Ascomycota</taxon>
        <taxon>Pezizomycotina</taxon>
        <taxon>Leotiomycetes</taxon>
        <taxon>Erysiphales</taxon>
        <taxon>Erysiphaceae</taxon>
        <taxon>Golovinomyces</taxon>
    </lineage>
</organism>
<dbReference type="CDD" id="cd01519">
    <property type="entry name" value="RHOD_HSP67B2"/>
    <property type="match status" value="1"/>
</dbReference>
<dbReference type="OrthoDB" id="566238at2759"/>
<gene>
    <name evidence="2" type="ORF">GcC1_030022</name>
</gene>
<dbReference type="GO" id="GO:0004792">
    <property type="term" value="F:thiosulfate-cyanide sulfurtransferase activity"/>
    <property type="evidence" value="ECO:0007669"/>
    <property type="project" value="TreeGrafter"/>
</dbReference>
<dbReference type="Pfam" id="PF00581">
    <property type="entry name" value="Rhodanese"/>
    <property type="match status" value="1"/>
</dbReference>
<dbReference type="InterPro" id="IPR001763">
    <property type="entry name" value="Rhodanese-like_dom"/>
</dbReference>
<dbReference type="PROSITE" id="PS50206">
    <property type="entry name" value="RHODANESE_3"/>
    <property type="match status" value="1"/>
</dbReference>
<keyword evidence="2" id="KW-0808">Transferase</keyword>
<dbReference type="Proteomes" id="UP000285405">
    <property type="component" value="Unassembled WGS sequence"/>
</dbReference>
<dbReference type="EMBL" id="MCBR01003056">
    <property type="protein sequence ID" value="RKF81026.1"/>
    <property type="molecule type" value="Genomic_DNA"/>
</dbReference>
<dbReference type="InterPro" id="IPR036873">
    <property type="entry name" value="Rhodanese-like_dom_sf"/>
</dbReference>